<accession>A0ABP6KKP1</accession>
<evidence type="ECO:0000256" key="2">
    <source>
        <dbReference type="ARBA" id="ARBA00022729"/>
    </source>
</evidence>
<dbReference type="CDD" id="cd13597">
    <property type="entry name" value="PBP2_lipoprotein_Tp32"/>
    <property type="match status" value="1"/>
</dbReference>
<comment type="subcellular location">
    <subcellularLocation>
        <location evidence="1">Membrane</location>
        <topology evidence="1">Lipid-anchor</topology>
    </subcellularLocation>
</comment>
<comment type="similarity">
    <text evidence="6">Belongs to the nlpA lipoprotein family.</text>
</comment>
<feature type="signal peptide" evidence="7">
    <location>
        <begin position="1"/>
        <end position="21"/>
    </location>
</feature>
<dbReference type="RefSeq" id="WP_344895251.1">
    <property type="nucleotide sequence ID" value="NZ_BAAAWD010000007.1"/>
</dbReference>
<evidence type="ECO:0000313" key="8">
    <source>
        <dbReference type="EMBL" id="GAA3008005.1"/>
    </source>
</evidence>
<keyword evidence="5 6" id="KW-0449">Lipoprotein</keyword>
<evidence type="ECO:0000313" key="9">
    <source>
        <dbReference type="Proteomes" id="UP001499930"/>
    </source>
</evidence>
<proteinExistence type="inferred from homology"/>
<dbReference type="SUPFAM" id="SSF53850">
    <property type="entry name" value="Periplasmic binding protein-like II"/>
    <property type="match status" value="1"/>
</dbReference>
<evidence type="ECO:0000256" key="3">
    <source>
        <dbReference type="ARBA" id="ARBA00023136"/>
    </source>
</evidence>
<evidence type="ECO:0000256" key="1">
    <source>
        <dbReference type="ARBA" id="ARBA00004635"/>
    </source>
</evidence>
<dbReference type="PANTHER" id="PTHR30429">
    <property type="entry name" value="D-METHIONINE-BINDING LIPOPROTEIN METQ"/>
    <property type="match status" value="1"/>
</dbReference>
<gene>
    <name evidence="8" type="ORF">GCM10017559_32850</name>
</gene>
<reference evidence="9" key="1">
    <citation type="journal article" date="2019" name="Int. J. Syst. Evol. Microbiol.">
        <title>The Global Catalogue of Microorganisms (GCM) 10K type strain sequencing project: providing services to taxonomists for standard genome sequencing and annotation.</title>
        <authorList>
            <consortium name="The Broad Institute Genomics Platform"/>
            <consortium name="The Broad Institute Genome Sequencing Center for Infectious Disease"/>
            <person name="Wu L."/>
            <person name="Ma J."/>
        </authorList>
    </citation>
    <scope>NUCLEOTIDE SEQUENCE [LARGE SCALE GENOMIC DNA]</scope>
    <source>
        <strain evidence="9">JCM 3106</strain>
    </source>
</reference>
<dbReference type="PROSITE" id="PS51257">
    <property type="entry name" value="PROKAR_LIPOPROTEIN"/>
    <property type="match status" value="1"/>
</dbReference>
<dbReference type="PANTHER" id="PTHR30429:SF0">
    <property type="entry name" value="METHIONINE-BINDING LIPOPROTEIN METQ"/>
    <property type="match status" value="1"/>
</dbReference>
<keyword evidence="2 7" id="KW-0732">Signal</keyword>
<keyword evidence="3" id="KW-0472">Membrane</keyword>
<evidence type="ECO:0000256" key="5">
    <source>
        <dbReference type="ARBA" id="ARBA00023288"/>
    </source>
</evidence>
<dbReference type="EMBL" id="BAAAWD010000007">
    <property type="protein sequence ID" value="GAA3008005.1"/>
    <property type="molecule type" value="Genomic_DNA"/>
</dbReference>
<dbReference type="InterPro" id="IPR004872">
    <property type="entry name" value="Lipoprotein_NlpA"/>
</dbReference>
<sequence length="286" mass="29777">MRRLMGATAAAVLALTLAACGGSTGTGGGTAATSGASGAPAAADAPLKVGVSPVPHAEILKYVSDNLAAKAGIKVEIVEFADYVQPNVQLQEDQLDANYFQHRPYLADFLKSKGGGELTFVQAVHLEPLGLYSKKIKAVTELANDATVAVPNDATNLGRSLKLLEDNGVITLKEGVGTAATERDVANNPKNLQFKPLEAAQLPRSLEDVDAAVINGNYALEADLKPAGDSLVLEKADGNPYANGLVVRPGDENDPRVKKLAELLAGPEVKKFIESTYQGSVISSTS</sequence>
<evidence type="ECO:0000256" key="6">
    <source>
        <dbReference type="PIRNR" id="PIRNR002854"/>
    </source>
</evidence>
<name>A0ABP6KKP1_9ACTN</name>
<evidence type="ECO:0000256" key="7">
    <source>
        <dbReference type="SAM" id="SignalP"/>
    </source>
</evidence>
<dbReference type="Gene3D" id="3.40.190.10">
    <property type="entry name" value="Periplasmic binding protein-like II"/>
    <property type="match status" value="2"/>
</dbReference>
<dbReference type="Pfam" id="PF03180">
    <property type="entry name" value="Lipoprotein_9"/>
    <property type="match status" value="1"/>
</dbReference>
<feature type="chain" id="PRO_5047319536" description="Lipoprotein" evidence="7">
    <location>
        <begin position="22"/>
        <end position="286"/>
    </location>
</feature>
<evidence type="ECO:0000256" key="4">
    <source>
        <dbReference type="ARBA" id="ARBA00023139"/>
    </source>
</evidence>
<comment type="caution">
    <text evidence="8">The sequence shown here is derived from an EMBL/GenBank/DDBJ whole genome shotgun (WGS) entry which is preliminary data.</text>
</comment>
<dbReference type="PIRSF" id="PIRSF002854">
    <property type="entry name" value="MetQ"/>
    <property type="match status" value="1"/>
</dbReference>
<organism evidence="8 9">
    <name type="scientific">Streptosporangium longisporum</name>
    <dbReference type="NCBI Taxonomy" id="46187"/>
    <lineage>
        <taxon>Bacteria</taxon>
        <taxon>Bacillati</taxon>
        <taxon>Actinomycetota</taxon>
        <taxon>Actinomycetes</taxon>
        <taxon>Streptosporangiales</taxon>
        <taxon>Streptosporangiaceae</taxon>
        <taxon>Streptosporangium</taxon>
    </lineage>
</organism>
<dbReference type="Proteomes" id="UP001499930">
    <property type="component" value="Unassembled WGS sequence"/>
</dbReference>
<keyword evidence="9" id="KW-1185">Reference proteome</keyword>
<protein>
    <recommendedName>
        <fullName evidence="6">Lipoprotein</fullName>
    </recommendedName>
</protein>
<keyword evidence="4" id="KW-0564">Palmitate</keyword>